<protein>
    <submittedName>
        <fullName evidence="2">CelD/BcsL family acetyltransferase involved in cellulose biosynthesis</fullName>
    </submittedName>
</protein>
<name>A0ABV2GUR8_9HYPH</name>
<dbReference type="EMBL" id="JBEPMC010000010">
    <property type="protein sequence ID" value="MET3582036.1"/>
    <property type="molecule type" value="Genomic_DNA"/>
</dbReference>
<proteinExistence type="predicted"/>
<gene>
    <name evidence="2" type="ORF">ABID19_005094</name>
</gene>
<feature type="domain" description="BioF2-like acetyltransferase" evidence="1">
    <location>
        <begin position="187"/>
        <end position="329"/>
    </location>
</feature>
<accession>A0ABV2GUR8</accession>
<dbReference type="RefSeq" id="WP_354493596.1">
    <property type="nucleotide sequence ID" value="NZ_JBEPMC010000010.1"/>
</dbReference>
<sequence>MRWQDLAPAVGASRRRSECVFVFRSEIIDDAAAFEALAPRWWELWAHSRTATPFQCPAWLIPWWRAFAPGELAAIAVWRGDDLVGLAPFYLENKSSGPRLLPVGISLSDYLDVLCSPGIEAAVAAAIADRALAIEWSQWILPDLPAGAAGFAITHPALEAGELIDHAACPVLPIAGDDALAVCIPARRRRQLRRAHKAACRRGCVSIMPAHADPKAFFDHLIRLHGARWAGHGDGVLADPAAEEFHRQALPLLAAQGLARCWLVAIDDAVVGAYYGFHHRHRAYAYLGGFDPAHAEESPGAILIGHAIAEAAREGAREFDFLRGQETYKYGWGAVDQWTMRRVWTRGMAQ</sequence>
<organism evidence="2 3">
    <name type="scientific">Mesorhizobium robiniae</name>
    <dbReference type="NCBI Taxonomy" id="559315"/>
    <lineage>
        <taxon>Bacteria</taxon>
        <taxon>Pseudomonadati</taxon>
        <taxon>Pseudomonadota</taxon>
        <taxon>Alphaproteobacteria</taxon>
        <taxon>Hyphomicrobiales</taxon>
        <taxon>Phyllobacteriaceae</taxon>
        <taxon>Mesorhizobium</taxon>
    </lineage>
</organism>
<evidence type="ECO:0000259" key="1">
    <source>
        <dbReference type="Pfam" id="PF13480"/>
    </source>
</evidence>
<evidence type="ECO:0000313" key="3">
    <source>
        <dbReference type="Proteomes" id="UP001549204"/>
    </source>
</evidence>
<dbReference type="Gene3D" id="3.40.630.30">
    <property type="match status" value="1"/>
</dbReference>
<keyword evidence="3" id="KW-1185">Reference proteome</keyword>
<dbReference type="SUPFAM" id="SSF55729">
    <property type="entry name" value="Acyl-CoA N-acyltransferases (Nat)"/>
    <property type="match status" value="1"/>
</dbReference>
<dbReference type="InterPro" id="IPR016181">
    <property type="entry name" value="Acyl_CoA_acyltransferase"/>
</dbReference>
<evidence type="ECO:0000313" key="2">
    <source>
        <dbReference type="EMBL" id="MET3582036.1"/>
    </source>
</evidence>
<comment type="caution">
    <text evidence="2">The sequence shown here is derived from an EMBL/GenBank/DDBJ whole genome shotgun (WGS) entry which is preliminary data.</text>
</comment>
<dbReference type="InterPro" id="IPR038740">
    <property type="entry name" value="BioF2-like_GNAT_dom"/>
</dbReference>
<reference evidence="2 3" key="1">
    <citation type="submission" date="2024-06" db="EMBL/GenBank/DDBJ databases">
        <title>Genomic Encyclopedia of Type Strains, Phase IV (KMG-IV): sequencing the most valuable type-strain genomes for metagenomic binning, comparative biology and taxonomic classification.</title>
        <authorList>
            <person name="Goeker M."/>
        </authorList>
    </citation>
    <scope>NUCLEOTIDE SEQUENCE [LARGE SCALE GENOMIC DNA]</scope>
    <source>
        <strain evidence="2 3">DSM 100022</strain>
    </source>
</reference>
<dbReference type="Pfam" id="PF13480">
    <property type="entry name" value="Acetyltransf_6"/>
    <property type="match status" value="1"/>
</dbReference>
<dbReference type="Proteomes" id="UP001549204">
    <property type="component" value="Unassembled WGS sequence"/>
</dbReference>